<proteinExistence type="predicted"/>
<accession>A0A397XU50</accession>
<evidence type="ECO:0000313" key="2">
    <source>
        <dbReference type="EMBL" id="RID44188.1"/>
    </source>
</evidence>
<organism evidence="2 3">
    <name type="scientific">Brassica campestris</name>
    <name type="common">Field mustard</name>
    <dbReference type="NCBI Taxonomy" id="3711"/>
    <lineage>
        <taxon>Eukaryota</taxon>
        <taxon>Viridiplantae</taxon>
        <taxon>Streptophyta</taxon>
        <taxon>Embryophyta</taxon>
        <taxon>Tracheophyta</taxon>
        <taxon>Spermatophyta</taxon>
        <taxon>Magnoliopsida</taxon>
        <taxon>eudicotyledons</taxon>
        <taxon>Gunneridae</taxon>
        <taxon>Pentapetalae</taxon>
        <taxon>rosids</taxon>
        <taxon>malvids</taxon>
        <taxon>Brassicales</taxon>
        <taxon>Brassicaceae</taxon>
        <taxon>Brassiceae</taxon>
        <taxon>Brassica</taxon>
    </lineage>
</organism>
<feature type="compositionally biased region" description="Polar residues" evidence="1">
    <location>
        <begin position="137"/>
        <end position="151"/>
    </location>
</feature>
<feature type="region of interest" description="Disordered" evidence="1">
    <location>
        <begin position="1"/>
        <end position="20"/>
    </location>
</feature>
<dbReference type="EMBL" id="CM010636">
    <property type="protein sequence ID" value="RID44188.1"/>
    <property type="molecule type" value="Genomic_DNA"/>
</dbReference>
<dbReference type="AlphaFoldDB" id="A0A397XU50"/>
<gene>
    <name evidence="2" type="ORF">BRARA_I01003</name>
</gene>
<evidence type="ECO:0000256" key="1">
    <source>
        <dbReference type="SAM" id="MobiDB-lite"/>
    </source>
</evidence>
<feature type="compositionally biased region" description="Polar residues" evidence="1">
    <location>
        <begin position="1"/>
        <end position="12"/>
    </location>
</feature>
<name>A0A397XU50_BRACM</name>
<feature type="region of interest" description="Disordered" evidence="1">
    <location>
        <begin position="109"/>
        <end position="157"/>
    </location>
</feature>
<evidence type="ECO:0000313" key="3">
    <source>
        <dbReference type="Proteomes" id="UP000264353"/>
    </source>
</evidence>
<sequence length="189" mass="20735">MDKESSTPSGAASNAIKATAHLKEVVNREPRDDLEKHKKDITEKKTPDVIEMLKGLVDLLEKMEEKVDRRLQKIEEKVDCRLREIEEKVDMLISSVSLNNNEVAASMKTGSVKAAEADNMSVDESSSDDDDEEESVQRNYRANTKKATTTSFGPFGPFVRGRGYGPTSLNVGGPFSGGRCGGRGECSFC</sequence>
<feature type="compositionally biased region" description="Acidic residues" evidence="1">
    <location>
        <begin position="125"/>
        <end position="134"/>
    </location>
</feature>
<protein>
    <submittedName>
        <fullName evidence="2">Uncharacterized protein</fullName>
    </submittedName>
</protein>
<dbReference type="Proteomes" id="UP000264353">
    <property type="component" value="Chromosome A9"/>
</dbReference>
<reference evidence="2 3" key="1">
    <citation type="submission" date="2018-06" db="EMBL/GenBank/DDBJ databases">
        <title>WGS assembly of Brassica rapa FPsc.</title>
        <authorList>
            <person name="Bowman J."/>
            <person name="Kohchi T."/>
            <person name="Yamato K."/>
            <person name="Jenkins J."/>
            <person name="Shu S."/>
            <person name="Ishizaki K."/>
            <person name="Yamaoka S."/>
            <person name="Nishihama R."/>
            <person name="Nakamura Y."/>
            <person name="Berger F."/>
            <person name="Adam C."/>
            <person name="Aki S."/>
            <person name="Althoff F."/>
            <person name="Araki T."/>
            <person name="Arteaga-Vazquez M."/>
            <person name="Balasubrmanian S."/>
            <person name="Bauer D."/>
            <person name="Boehm C."/>
            <person name="Briginshaw L."/>
            <person name="Caballero-Perez J."/>
            <person name="Catarino B."/>
            <person name="Chen F."/>
            <person name="Chiyoda S."/>
            <person name="Chovatia M."/>
            <person name="Davies K."/>
            <person name="Delmans M."/>
            <person name="Demura T."/>
            <person name="Dierschke T."/>
            <person name="Dolan L."/>
            <person name="Dorantes-Acosta A."/>
            <person name="Eklund D."/>
            <person name="Florent S."/>
            <person name="Flores-Sandoval E."/>
            <person name="Fujiyama A."/>
            <person name="Fukuzawa H."/>
            <person name="Galik B."/>
            <person name="Grimanelli D."/>
            <person name="Grimwood J."/>
            <person name="Grossniklaus U."/>
            <person name="Hamada T."/>
            <person name="Haseloff J."/>
            <person name="Hetherington A."/>
            <person name="Higo A."/>
            <person name="Hirakawa Y."/>
            <person name="Hundley H."/>
            <person name="Ikeda Y."/>
            <person name="Inoue K."/>
            <person name="Inoue S."/>
            <person name="Ishida S."/>
            <person name="Jia Q."/>
            <person name="Kakita M."/>
            <person name="Kanazawa T."/>
            <person name="Kawai Y."/>
            <person name="Kawashima T."/>
            <person name="Kennedy M."/>
            <person name="Kinose K."/>
            <person name="Kinoshita T."/>
            <person name="Kohara Y."/>
            <person name="Koide E."/>
            <person name="Komatsu K."/>
            <person name="Kopischke S."/>
            <person name="Kubo M."/>
            <person name="Kyozuka J."/>
            <person name="Lagercrantz U."/>
            <person name="Lin S."/>
            <person name="Lindquist E."/>
            <person name="Lipzen A."/>
            <person name="Lu C."/>
            <person name="Luna E."/>
            <person name="Martienssen R."/>
            <person name="Minamino N."/>
            <person name="Mizutani M."/>
            <person name="Mizutani M."/>
            <person name="Mochizuki N."/>
            <person name="Monte I."/>
            <person name="Mosher R."/>
            <person name="Nagasaki H."/>
            <person name="Nakagami H."/>
            <person name="Naramoto S."/>
            <person name="Nishitani K."/>
            <person name="Ohtani M."/>
            <person name="Okamoto T."/>
            <person name="Okumura M."/>
            <person name="Phillips J."/>
            <person name="Pollak B."/>
            <person name="Reinders A."/>
            <person name="Roevekamp M."/>
            <person name="Sano R."/>
            <person name="Sawa S."/>
            <person name="Schmid M."/>
            <person name="Shirakawa M."/>
            <person name="Solano R."/>
            <person name="Spunde A."/>
            <person name="Suetsugu N."/>
            <person name="Sugano S."/>
            <person name="Sugiyama A."/>
            <person name="Sun R."/>
            <person name="Suzuki Y."/>
            <person name="Takenaka M."/>
            <person name="Takezawa D."/>
            <person name="Tomogane H."/>
            <person name="Tsuzuki M."/>
            <person name="Ueda T."/>
            <person name="Umeda M."/>
            <person name="Ward J."/>
            <person name="Watanabe Y."/>
            <person name="Yazaki K."/>
            <person name="Yokoyama R."/>
            <person name="Yoshitake Y."/>
            <person name="Yotsui I."/>
            <person name="Zachgo S."/>
            <person name="Schmutz J."/>
        </authorList>
    </citation>
    <scope>NUCLEOTIDE SEQUENCE [LARGE SCALE GENOMIC DNA]</scope>
    <source>
        <strain evidence="3">cv. B-3</strain>
    </source>
</reference>